<feature type="transmembrane region" description="Helical" evidence="1">
    <location>
        <begin position="6"/>
        <end position="24"/>
    </location>
</feature>
<evidence type="ECO:0000313" key="2">
    <source>
        <dbReference type="EMBL" id="QJX80281.1"/>
    </source>
</evidence>
<dbReference type="RefSeq" id="WP_171778267.1">
    <property type="nucleotide sequence ID" value="NZ_CP045273.1"/>
</dbReference>
<proteinExistence type="predicted"/>
<name>A0A6M6DZH2_PRIMG</name>
<accession>A0A6M6DZH2</accession>
<dbReference type="EMBL" id="CP045273">
    <property type="protein sequence ID" value="QJX80281.1"/>
    <property type="molecule type" value="Genomic_DNA"/>
</dbReference>
<organism evidence="2 3">
    <name type="scientific">Priestia megaterium</name>
    <name type="common">Bacillus megaterium</name>
    <dbReference type="NCBI Taxonomy" id="1404"/>
    <lineage>
        <taxon>Bacteria</taxon>
        <taxon>Bacillati</taxon>
        <taxon>Bacillota</taxon>
        <taxon>Bacilli</taxon>
        <taxon>Bacillales</taxon>
        <taxon>Bacillaceae</taxon>
        <taxon>Priestia</taxon>
    </lineage>
</organism>
<feature type="transmembrane region" description="Helical" evidence="1">
    <location>
        <begin position="36"/>
        <end position="55"/>
    </location>
</feature>
<dbReference type="AlphaFoldDB" id="A0A6M6DZH2"/>
<protein>
    <submittedName>
        <fullName evidence="2">Uncharacterized protein</fullName>
    </submittedName>
</protein>
<keyword evidence="1" id="KW-1133">Transmembrane helix</keyword>
<gene>
    <name evidence="2" type="ORF">FDZ14_29745</name>
</gene>
<keyword evidence="2" id="KW-0614">Plasmid</keyword>
<reference evidence="2 3" key="1">
    <citation type="submission" date="2019-10" db="EMBL/GenBank/DDBJ databases">
        <title>Complete genome sequences for adaption low water activity.</title>
        <authorList>
            <person name="Zhao L."/>
            <person name="Zhong J."/>
        </authorList>
    </citation>
    <scope>NUCLEOTIDE SEQUENCE [LARGE SCALE GENOMIC DNA]</scope>
    <source>
        <strain evidence="2 3">FDU301</strain>
        <plasmid evidence="3">pfdu301a</plasmid>
    </source>
</reference>
<evidence type="ECO:0000313" key="3">
    <source>
        <dbReference type="Proteomes" id="UP000501076"/>
    </source>
</evidence>
<evidence type="ECO:0000256" key="1">
    <source>
        <dbReference type="SAM" id="Phobius"/>
    </source>
</evidence>
<sequence length="88" mass="9769">MKLFFIVMMIVFALGAFLVAIATEKKNNNGNVRMKAIMSNLFLLLFSLNCFVSFLANNFGIISWGIGALFLLSAAFFTKFKNVSSETV</sequence>
<dbReference type="Proteomes" id="UP000501076">
    <property type="component" value="Plasmid pFDU301A"/>
</dbReference>
<keyword evidence="1" id="KW-0472">Membrane</keyword>
<geneLocation type="plasmid" evidence="3">
    <name>pfdu301a</name>
</geneLocation>
<feature type="transmembrane region" description="Helical" evidence="1">
    <location>
        <begin position="61"/>
        <end position="78"/>
    </location>
</feature>
<keyword evidence="1" id="KW-0812">Transmembrane</keyword>